<evidence type="ECO:0000259" key="4">
    <source>
        <dbReference type="Pfam" id="PF07804"/>
    </source>
</evidence>
<keyword evidence="6" id="KW-1185">Reference proteome</keyword>
<keyword evidence="2" id="KW-0808">Transferase</keyword>
<sequence length="316" mass="36079">MKTLMVNKCLYCYQTLVESEIDFHPRCSRKIFGTVIAPELPYSEQELEPLARTVIENHTALTGVQPKLSLHISSDKDGPKRFTIVGLWGGYILKPASTIYPQLPEVEDLTMHLAEIAKIKVVPHALIRMQSGKLAYITKRIDRTNKGKIHMEDMCQLTQRLTEDKYRGSYEQIAKAILKYSKAPGLDLVNFYEQVLFCFLTGNADMHLKNFSLIYQPGLGPVLSPAYDLLNTAIVNPADEEELALSLNGKKNRIRKSDFTIAFTSAGLDEKQQENIFNKMIKSQKSWLQMIQNSFLTQEFKELYTIQLSERIKIIL</sequence>
<accession>U5BWU8</accession>
<comment type="similarity">
    <text evidence="1">Belongs to the HipA Ser/Thr kinase family.</text>
</comment>
<proteinExistence type="inferred from homology"/>
<dbReference type="EMBL" id="AWXR01000062">
    <property type="protein sequence ID" value="ERM81096.1"/>
    <property type="molecule type" value="Genomic_DNA"/>
</dbReference>
<keyword evidence="3" id="KW-0418">Kinase</keyword>
<dbReference type="PATRIC" id="fig|1123057.7.peg.4024"/>
<dbReference type="Pfam" id="PF07804">
    <property type="entry name" value="HipA_C"/>
    <property type="match status" value="1"/>
</dbReference>
<dbReference type="Gene3D" id="1.10.1070.20">
    <property type="match status" value="1"/>
</dbReference>
<dbReference type="eggNOG" id="COG3550">
    <property type="taxonomic scope" value="Bacteria"/>
</dbReference>
<evidence type="ECO:0000256" key="2">
    <source>
        <dbReference type="ARBA" id="ARBA00022679"/>
    </source>
</evidence>
<evidence type="ECO:0000313" key="5">
    <source>
        <dbReference type="EMBL" id="ERM81096.1"/>
    </source>
</evidence>
<reference evidence="5 6" key="1">
    <citation type="journal article" date="2013" name="Genome Announc.">
        <title>Draft Genome Sequence of the Psychrophilic and Alkaliphilic Rhodonellum psychrophilum Strain GCM71T.</title>
        <authorList>
            <person name="Hauptmann A.L."/>
            <person name="Glaring M.A."/>
            <person name="Hallin P.F."/>
            <person name="Prieme A."/>
            <person name="Stougaard P."/>
        </authorList>
    </citation>
    <scope>NUCLEOTIDE SEQUENCE [LARGE SCALE GENOMIC DNA]</scope>
    <source>
        <strain evidence="5 6">GCM71</strain>
    </source>
</reference>
<dbReference type="GO" id="GO:0004674">
    <property type="term" value="F:protein serine/threonine kinase activity"/>
    <property type="evidence" value="ECO:0007669"/>
    <property type="project" value="TreeGrafter"/>
</dbReference>
<protein>
    <recommendedName>
        <fullName evidence="4">HipA-like C-terminal domain-containing protein</fullName>
    </recommendedName>
</protein>
<organism evidence="5 6">
    <name type="scientific">Rhodonellum psychrophilum GCM71 = DSM 17998</name>
    <dbReference type="NCBI Taxonomy" id="1123057"/>
    <lineage>
        <taxon>Bacteria</taxon>
        <taxon>Pseudomonadati</taxon>
        <taxon>Bacteroidota</taxon>
        <taxon>Cytophagia</taxon>
        <taxon>Cytophagales</taxon>
        <taxon>Cytophagaceae</taxon>
        <taxon>Rhodonellum</taxon>
    </lineage>
</organism>
<gene>
    <name evidence="5" type="ORF">P872_20755</name>
</gene>
<dbReference type="RefSeq" id="WP_019600169.1">
    <property type="nucleotide sequence ID" value="NZ_AWXR01000062.1"/>
</dbReference>
<evidence type="ECO:0000313" key="6">
    <source>
        <dbReference type="Proteomes" id="UP000016843"/>
    </source>
</evidence>
<dbReference type="PANTHER" id="PTHR37419:SF1">
    <property type="entry name" value="SERINE_THREONINE-PROTEIN KINASE TOXIN HIPA"/>
    <property type="match status" value="1"/>
</dbReference>
<dbReference type="GO" id="GO:0005829">
    <property type="term" value="C:cytosol"/>
    <property type="evidence" value="ECO:0007669"/>
    <property type="project" value="TreeGrafter"/>
</dbReference>
<dbReference type="InterPro" id="IPR052028">
    <property type="entry name" value="HipA_Ser/Thr_kinase"/>
</dbReference>
<feature type="domain" description="HipA-like C-terminal" evidence="4">
    <location>
        <begin position="60"/>
        <end position="285"/>
    </location>
</feature>
<evidence type="ECO:0000256" key="3">
    <source>
        <dbReference type="ARBA" id="ARBA00022777"/>
    </source>
</evidence>
<evidence type="ECO:0000256" key="1">
    <source>
        <dbReference type="ARBA" id="ARBA00010164"/>
    </source>
</evidence>
<name>U5BWU8_9BACT</name>
<dbReference type="PANTHER" id="PTHR37419">
    <property type="entry name" value="SERINE/THREONINE-PROTEIN KINASE TOXIN HIPA"/>
    <property type="match status" value="1"/>
</dbReference>
<comment type="caution">
    <text evidence="5">The sequence shown here is derived from an EMBL/GenBank/DDBJ whole genome shotgun (WGS) entry which is preliminary data.</text>
</comment>
<dbReference type="InterPro" id="IPR012893">
    <property type="entry name" value="HipA-like_C"/>
</dbReference>
<dbReference type="AlphaFoldDB" id="U5BWU8"/>
<dbReference type="Proteomes" id="UP000016843">
    <property type="component" value="Unassembled WGS sequence"/>
</dbReference>